<dbReference type="GO" id="GO:0002098">
    <property type="term" value="P:tRNA wobble uridine modification"/>
    <property type="evidence" value="ECO:0007669"/>
    <property type="project" value="InterPro"/>
</dbReference>
<evidence type="ECO:0000313" key="2">
    <source>
        <dbReference type="Proteomes" id="UP000054559"/>
    </source>
</evidence>
<dbReference type="Gene3D" id="3.40.50.300">
    <property type="entry name" value="P-loop containing nucleotide triphosphate hydrolases"/>
    <property type="match status" value="1"/>
</dbReference>
<dbReference type="AlphaFoldDB" id="A0A0J8QY00"/>
<dbReference type="Pfam" id="PF10483">
    <property type="entry name" value="Elong_Iki1"/>
    <property type="match status" value="1"/>
</dbReference>
<accession>A0A0J8QY00</accession>
<dbReference type="STRING" id="454286.A0A0J8QY00"/>
<dbReference type="EMBL" id="DS268150">
    <property type="protein sequence ID" value="KMU76920.1"/>
    <property type="molecule type" value="Genomic_DNA"/>
</dbReference>
<name>A0A0J8QY00_COCIT</name>
<organism evidence="1 2">
    <name type="scientific">Coccidioides immitis RMSCC 3703</name>
    <dbReference type="NCBI Taxonomy" id="454286"/>
    <lineage>
        <taxon>Eukaryota</taxon>
        <taxon>Fungi</taxon>
        <taxon>Dikarya</taxon>
        <taxon>Ascomycota</taxon>
        <taxon>Pezizomycotina</taxon>
        <taxon>Eurotiomycetes</taxon>
        <taxon>Eurotiomycetidae</taxon>
        <taxon>Onygenales</taxon>
        <taxon>Onygenaceae</taxon>
        <taxon>Coccidioides</taxon>
    </lineage>
</organism>
<dbReference type="Proteomes" id="UP000054559">
    <property type="component" value="Unassembled WGS sequence"/>
</dbReference>
<reference evidence="2" key="1">
    <citation type="journal article" date="2010" name="Genome Res.">
        <title>Population genomic sequencing of Coccidioides fungi reveals recent hybridization and transposon control.</title>
        <authorList>
            <person name="Neafsey D.E."/>
            <person name="Barker B.M."/>
            <person name="Sharpton T.J."/>
            <person name="Stajich J.E."/>
            <person name="Park D.J."/>
            <person name="Whiston E."/>
            <person name="Hung C.-Y."/>
            <person name="McMahan C."/>
            <person name="White J."/>
            <person name="Sykes S."/>
            <person name="Heiman D."/>
            <person name="Young S."/>
            <person name="Zeng Q."/>
            <person name="Abouelleil A."/>
            <person name="Aftuck L."/>
            <person name="Bessette D."/>
            <person name="Brown A."/>
            <person name="FitzGerald M."/>
            <person name="Lui A."/>
            <person name="Macdonald J.P."/>
            <person name="Priest M."/>
            <person name="Orbach M.J."/>
            <person name="Galgiani J.N."/>
            <person name="Kirkland T.N."/>
            <person name="Cole G.T."/>
            <person name="Birren B.W."/>
            <person name="Henn M.R."/>
            <person name="Taylor J.W."/>
            <person name="Rounsley S.D."/>
        </authorList>
    </citation>
    <scope>NUCLEOTIDE SEQUENCE [LARGE SCALE GENOMIC DNA]</scope>
    <source>
        <strain evidence="2">RMSCC 3703</strain>
    </source>
</reference>
<dbReference type="CDD" id="cd19496">
    <property type="entry name" value="Elp5"/>
    <property type="match status" value="1"/>
</dbReference>
<dbReference type="InterPro" id="IPR019519">
    <property type="entry name" value="Elp5"/>
</dbReference>
<dbReference type="GO" id="GO:0033588">
    <property type="term" value="C:elongator holoenzyme complex"/>
    <property type="evidence" value="ECO:0007669"/>
    <property type="project" value="InterPro"/>
</dbReference>
<dbReference type="OrthoDB" id="166907at2759"/>
<proteinExistence type="predicted"/>
<evidence type="ECO:0000313" key="1">
    <source>
        <dbReference type="EMBL" id="KMU76920.1"/>
    </source>
</evidence>
<gene>
    <name evidence="1" type="ORF">CISG_05963</name>
</gene>
<protein>
    <submittedName>
        <fullName evidence="1">Uncharacterized protein</fullName>
    </submittedName>
</protein>
<sequence>MASGNSISRRRTHNLLLLSSLLNQRDTASPLTLLLDSLEQPATPLLREYIRRARLSKSQVTFVSFETFTRPEGVDSFLSATRKSPNEVAKEVVASFPPRDDKFPDKRTLVIIDSIHPLVCRKGAGQEVNVAEFLSNGRKRDDFDEEEDENLKPRTEKHCFTNNLLHGRWHIYGDGQWNLRAATACL</sequence>
<dbReference type="InterPro" id="IPR027417">
    <property type="entry name" value="P-loop_NTPase"/>
</dbReference>
<dbReference type="UniPathway" id="UPA00988"/>